<dbReference type="eggNOG" id="COG3209">
    <property type="taxonomic scope" value="Bacteria"/>
</dbReference>
<dbReference type="Pfam" id="PF13930">
    <property type="entry name" value="Endonuclea_NS_2"/>
    <property type="match status" value="1"/>
</dbReference>
<dbReference type="InterPro" id="IPR056823">
    <property type="entry name" value="TEN-like_YD-shell"/>
</dbReference>
<protein>
    <submittedName>
        <fullName evidence="6">Rhs protein</fullName>
    </submittedName>
</protein>
<gene>
    <name evidence="6" type="ORF">H340_10805</name>
</gene>
<dbReference type="Gene3D" id="3.90.930.1">
    <property type="match status" value="1"/>
</dbReference>
<comment type="caution">
    <text evidence="6">The sequence shown here is derived from an EMBL/GenBank/DDBJ whole genome shotgun (WGS) entry which is preliminary data.</text>
</comment>
<sequence length="1266" mass="140145">MAQAGRAQKKQDQHERDKFRHTKSKDFGSAPHTSGGTGPASGIKPDPLRHAKGDARRHSIPLDKKTCVTDPVDVGTGELVLAQTDLSLPGVLPLILRRTHLSKYRFGHWFGRSWASTFDERLEVDTADGSALWARDDGSILIYPRLPRIAEETILPSEGTRLRLTQDAHNGPDTTYRISDPDSGISRFFTYSPYGGSSSYWLTGVEDRNGNRIEFGRQPDGTPIDVLHSGGYQVQLITTSGRIRRLSVRTADGSATVSSYGYDGAGNLETVINSSQTPLRFTYDVESRITSWTDRNNSTYRYIYDADGRVARTVGPDGFLSATFEYEREGSSNPLVTRYTNSLGATTSFHLNSRHQIVSVIDPLGRSTHADYDTSNRLLSSTDPLGRTTQVVYDESGRPIELIRPDGHRSTVTYDNQGLPESFTGPDGATWLHSYDDRGNRTAVTNPAGETTTYSFDARGAIASVTDPLGQTVRITNSPAGQPLTLTDPSGSVTHCQYDAFGRTISITNPVGGKTTLTWSVEGLLTSRTNPDGGTEHWEYDGEGNCTSYTDPLGRTTAYEYTHFDLPLSRITADGVRYTFTHDTERRLTQIMGPDGLAWDYFYDSAGQLVSETDFDGRTLSYGYDAAGNLTSRTNAEDQTTTYCYDSVDNLLEKTVEGQVYRYEHDPCGRLLRASGPNSLLAYTYDEIGRVVGQSINGRMLTTTCDSAGRRTRRVTPAGVVTTYAYDAAGHPVSLTSAGRTLNFEHDAIGRENTRYLAGAFALKHVWGPAGQLIEQSLDTPSSPQPVLHRNFTYRPDGRLTSIADRLTGRRTFTLDASGRVAAVDAAGWQERYAYDELGNQTYAAWPDTHPSAAARGQRAYSGTRINRAGRVRYEHDREGRVVIRQKIRLSRKPDTWKYTWDAEDRLIGVVTPDGIQWRYHYDPLGRRISKQRLAADGETVLEETRFTWDGSSLAEQTTSASRAHEDLTLTWDQMGTMPLTQVETKSLANAPQKIIDQRFFAMVADQIGTPTELVDESGDIAWRARSTLWGSTVWNRDASAHTPIRFPGQYFDAETQLHHNYFRYYDPETARYLSLDPLGLAPAPNPATYVDNPHTLSDPLGLAPCDENDVTWGGRVRYGALGPGRRATSVHATIEPDMTGGTTRPYLRPEIAGWQSGRGYNRTHLLGAQIGGSNRDHRNFVTMHRQANAPVMLAIESQVRAAVDRGETIEYSVTPLYRTNDPSDTIPIALHITARGNRGFQFHPYGSDSGGVNEVTILNVPKRKP</sequence>
<dbReference type="Pfam" id="PF05593">
    <property type="entry name" value="RHS_repeat"/>
    <property type="match status" value="7"/>
</dbReference>
<dbReference type="InterPro" id="IPR050708">
    <property type="entry name" value="T6SS_VgrG/RHS"/>
</dbReference>
<dbReference type="Pfam" id="PF20148">
    <property type="entry name" value="DUF6531"/>
    <property type="match status" value="1"/>
</dbReference>
<name>M3A5Z0_STRM1</name>
<dbReference type="InterPro" id="IPR006530">
    <property type="entry name" value="YD"/>
</dbReference>
<dbReference type="NCBIfam" id="TIGR03696">
    <property type="entry name" value="Rhs_assc_core"/>
    <property type="match status" value="1"/>
</dbReference>
<dbReference type="Gene3D" id="2.180.10.10">
    <property type="entry name" value="RHS repeat-associated core"/>
    <property type="match status" value="3"/>
</dbReference>
<evidence type="ECO:0000313" key="7">
    <source>
        <dbReference type="Proteomes" id="UP000011740"/>
    </source>
</evidence>
<feature type="compositionally biased region" description="Basic and acidic residues" evidence="2">
    <location>
        <begin position="46"/>
        <end position="60"/>
    </location>
</feature>
<dbReference type="InterPro" id="IPR045351">
    <property type="entry name" value="DUF6531"/>
</dbReference>
<dbReference type="AlphaFoldDB" id="M3A5Z0"/>
<evidence type="ECO:0000259" key="4">
    <source>
        <dbReference type="Pfam" id="PF20148"/>
    </source>
</evidence>
<dbReference type="PANTHER" id="PTHR32305:SF15">
    <property type="entry name" value="PROTEIN RHSA-RELATED"/>
    <property type="match status" value="1"/>
</dbReference>
<dbReference type="PANTHER" id="PTHR32305">
    <property type="match status" value="1"/>
</dbReference>
<dbReference type="InterPro" id="IPR031325">
    <property type="entry name" value="RHS_repeat"/>
</dbReference>
<keyword evidence="1" id="KW-0677">Repeat</keyword>
<dbReference type="NCBIfam" id="TIGR01643">
    <property type="entry name" value="YD_repeat_2x"/>
    <property type="match status" value="10"/>
</dbReference>
<reference evidence="6 7" key="1">
    <citation type="journal article" date="2013" name="Genome Announc.">
        <title>Whole-Genome Shotgun Assembly and Analysis of the Genome of Streptomyces mobaraensis DSM 40847, a Strain for Industrial Production of Microbial Transglutaminase.</title>
        <authorList>
            <person name="Yang H."/>
            <person name="He T."/>
            <person name="Wu W."/>
            <person name="Zhu W."/>
            <person name="Lu B."/>
            <person name="Sun W."/>
        </authorList>
    </citation>
    <scope>NUCLEOTIDE SEQUENCE [LARGE SCALE GENOMIC DNA]</scope>
    <source>
        <strain evidence="6 7">DSM 40847</strain>
    </source>
</reference>
<evidence type="ECO:0000256" key="1">
    <source>
        <dbReference type="ARBA" id="ARBA00022737"/>
    </source>
</evidence>
<dbReference type="InterPro" id="IPR022385">
    <property type="entry name" value="Rhs_assc_core"/>
</dbReference>
<dbReference type="InterPro" id="IPR044927">
    <property type="entry name" value="Endonuclea_NS_2"/>
</dbReference>
<feature type="domain" description="Type VII secretion system protein EssD-like" evidence="3">
    <location>
        <begin position="1122"/>
        <end position="1222"/>
    </location>
</feature>
<evidence type="ECO:0000256" key="2">
    <source>
        <dbReference type="SAM" id="MobiDB-lite"/>
    </source>
</evidence>
<dbReference type="Gene3D" id="3.40.570.10">
    <property type="entry name" value="Extracellular Endonuclease, subunit A"/>
    <property type="match status" value="1"/>
</dbReference>
<dbReference type="EMBL" id="AORZ01000025">
    <property type="protein sequence ID" value="EMF00524.1"/>
    <property type="molecule type" value="Genomic_DNA"/>
</dbReference>
<feature type="domain" description="Teneurin-like YD-shell" evidence="5">
    <location>
        <begin position="785"/>
        <end position="1077"/>
    </location>
</feature>
<dbReference type="Pfam" id="PF25023">
    <property type="entry name" value="TEN_YD-shell"/>
    <property type="match status" value="1"/>
</dbReference>
<feature type="domain" description="DUF6531" evidence="4">
    <location>
        <begin position="70"/>
        <end position="143"/>
    </location>
</feature>
<evidence type="ECO:0000313" key="6">
    <source>
        <dbReference type="EMBL" id="EMF00524.1"/>
    </source>
</evidence>
<proteinExistence type="predicted"/>
<accession>M3A5Z0</accession>
<organism evidence="6 7">
    <name type="scientific">Streptomyces mobaraensis (strain ATCC 29032 / DSM 40847 / JCM 4168 / NBRC 13819 / NCIMB 11159 / IPCR 16-22)</name>
    <dbReference type="NCBI Taxonomy" id="1223523"/>
    <lineage>
        <taxon>Bacteria</taxon>
        <taxon>Bacillati</taxon>
        <taxon>Actinomycetota</taxon>
        <taxon>Actinomycetes</taxon>
        <taxon>Kitasatosporales</taxon>
        <taxon>Streptomycetaceae</taxon>
        <taxon>Streptomyces</taxon>
    </lineage>
</organism>
<feature type="compositionally biased region" description="Basic and acidic residues" evidence="2">
    <location>
        <begin position="9"/>
        <end position="18"/>
    </location>
</feature>
<evidence type="ECO:0000259" key="3">
    <source>
        <dbReference type="Pfam" id="PF13930"/>
    </source>
</evidence>
<evidence type="ECO:0000259" key="5">
    <source>
        <dbReference type="Pfam" id="PF25023"/>
    </source>
</evidence>
<dbReference type="PATRIC" id="fig|1223523.3.peg.2207"/>
<dbReference type="Proteomes" id="UP000011740">
    <property type="component" value="Unassembled WGS sequence"/>
</dbReference>
<dbReference type="InterPro" id="IPR044929">
    <property type="entry name" value="DNA/RNA_non-sp_Endonuclease_sf"/>
</dbReference>
<dbReference type="STRING" id="1223523.H340_10805"/>
<feature type="region of interest" description="Disordered" evidence="2">
    <location>
        <begin position="1"/>
        <end position="60"/>
    </location>
</feature>